<dbReference type="AlphaFoldDB" id="A0A5B7JX25"/>
<comment type="caution">
    <text evidence="2">The sequence shown here is derived from an EMBL/GenBank/DDBJ whole genome shotgun (WGS) entry which is preliminary data.</text>
</comment>
<feature type="compositionally biased region" description="Polar residues" evidence="1">
    <location>
        <begin position="40"/>
        <end position="57"/>
    </location>
</feature>
<organism evidence="2 3">
    <name type="scientific">Portunus trituberculatus</name>
    <name type="common">Swimming crab</name>
    <name type="synonym">Neptunus trituberculatus</name>
    <dbReference type="NCBI Taxonomy" id="210409"/>
    <lineage>
        <taxon>Eukaryota</taxon>
        <taxon>Metazoa</taxon>
        <taxon>Ecdysozoa</taxon>
        <taxon>Arthropoda</taxon>
        <taxon>Crustacea</taxon>
        <taxon>Multicrustacea</taxon>
        <taxon>Malacostraca</taxon>
        <taxon>Eumalacostraca</taxon>
        <taxon>Eucarida</taxon>
        <taxon>Decapoda</taxon>
        <taxon>Pleocyemata</taxon>
        <taxon>Brachyura</taxon>
        <taxon>Eubrachyura</taxon>
        <taxon>Portunoidea</taxon>
        <taxon>Portunidae</taxon>
        <taxon>Portuninae</taxon>
        <taxon>Portunus</taxon>
    </lineage>
</organism>
<gene>
    <name evidence="2" type="ORF">E2C01_092174</name>
</gene>
<dbReference type="Proteomes" id="UP000324222">
    <property type="component" value="Unassembled WGS sequence"/>
</dbReference>
<accession>A0A5B7JX25</accession>
<sequence>MSFPLSLNLHLVLSSPPPSPPFASSPSVTPTISGHLHFITTPSNNATPHHSAPLSTPNHRHHHSVGPAKAC</sequence>
<keyword evidence="3" id="KW-1185">Reference proteome</keyword>
<protein>
    <submittedName>
        <fullName evidence="2">Uncharacterized protein</fullName>
    </submittedName>
</protein>
<dbReference type="EMBL" id="VSRR010107774">
    <property type="protein sequence ID" value="MPC96894.1"/>
    <property type="molecule type" value="Genomic_DNA"/>
</dbReference>
<evidence type="ECO:0000313" key="3">
    <source>
        <dbReference type="Proteomes" id="UP000324222"/>
    </source>
</evidence>
<feature type="region of interest" description="Disordered" evidence="1">
    <location>
        <begin position="33"/>
        <end position="71"/>
    </location>
</feature>
<evidence type="ECO:0000313" key="2">
    <source>
        <dbReference type="EMBL" id="MPC96894.1"/>
    </source>
</evidence>
<reference evidence="2 3" key="1">
    <citation type="submission" date="2019-05" db="EMBL/GenBank/DDBJ databases">
        <title>Another draft genome of Portunus trituberculatus and its Hox gene families provides insights of decapod evolution.</title>
        <authorList>
            <person name="Jeong J.-H."/>
            <person name="Song I."/>
            <person name="Kim S."/>
            <person name="Choi T."/>
            <person name="Kim D."/>
            <person name="Ryu S."/>
            <person name="Kim W."/>
        </authorList>
    </citation>
    <scope>NUCLEOTIDE SEQUENCE [LARGE SCALE GENOMIC DNA]</scope>
    <source>
        <tissue evidence="2">Muscle</tissue>
    </source>
</reference>
<proteinExistence type="predicted"/>
<evidence type="ECO:0000256" key="1">
    <source>
        <dbReference type="SAM" id="MobiDB-lite"/>
    </source>
</evidence>
<name>A0A5B7JX25_PORTR</name>